<dbReference type="AlphaFoldDB" id="A0A8K0GVL2"/>
<dbReference type="Gene3D" id="1.20.5.4130">
    <property type="match status" value="1"/>
</dbReference>
<keyword evidence="1" id="KW-0677">Repeat</keyword>
<organism evidence="5 6">
    <name type="scientific">Rhamnella rubrinervis</name>
    <dbReference type="NCBI Taxonomy" id="2594499"/>
    <lineage>
        <taxon>Eukaryota</taxon>
        <taxon>Viridiplantae</taxon>
        <taxon>Streptophyta</taxon>
        <taxon>Embryophyta</taxon>
        <taxon>Tracheophyta</taxon>
        <taxon>Spermatophyta</taxon>
        <taxon>Magnoliopsida</taxon>
        <taxon>eudicotyledons</taxon>
        <taxon>Gunneridae</taxon>
        <taxon>Pentapetalae</taxon>
        <taxon>rosids</taxon>
        <taxon>fabids</taxon>
        <taxon>Rosales</taxon>
        <taxon>Rhamnaceae</taxon>
        <taxon>rhamnoid group</taxon>
        <taxon>Rhamneae</taxon>
        <taxon>Rhamnella</taxon>
    </lineage>
</organism>
<reference evidence="5" key="1">
    <citation type="submission" date="2020-03" db="EMBL/GenBank/DDBJ databases">
        <title>A high-quality chromosome-level genome assembly of a woody plant with both climbing and erect habits, Rhamnella rubrinervis.</title>
        <authorList>
            <person name="Lu Z."/>
            <person name="Yang Y."/>
            <person name="Zhu X."/>
            <person name="Sun Y."/>
        </authorList>
    </citation>
    <scope>NUCLEOTIDE SEQUENCE</scope>
    <source>
        <strain evidence="5">BYM</strain>
        <tissue evidence="5">Leaf</tissue>
    </source>
</reference>
<dbReference type="InterPro" id="IPR041118">
    <property type="entry name" value="Rx_N"/>
</dbReference>
<dbReference type="GO" id="GO:0006952">
    <property type="term" value="P:defense response"/>
    <property type="evidence" value="ECO:0007669"/>
    <property type="project" value="UniProtKB-KW"/>
</dbReference>
<sequence>MAETKASTFWLIINDDQNHLINEAEFYFSAADMAQLALQVVSDRLSSPFLQKLVAKWNLKDNLQKLQRTLPALEAILEDEQQMGNGRVVIWSTVLKDFAAHAEDLLEELSLSINAGFEERRSGMEVDDLDTQYEEVVREVILQLQRIADALRLNFMVGGVGGSLMETEVSVARGRVQNAATFCLIVMGAKSVESGPNHEILRLKDGSLIRFVEYHTDTQNDCRTVAVDNVTFTHCFQPIPEIVDPFPWAWMMLWNARTANMMADFTFSNQSCLYFSLVDDRFSVFPSFVLDVDLLDPFGYGLCL</sequence>
<dbReference type="Proteomes" id="UP000796880">
    <property type="component" value="Unassembled WGS sequence"/>
</dbReference>
<gene>
    <name evidence="5" type="ORF">FNV43_RR22942</name>
</gene>
<evidence type="ECO:0000259" key="4">
    <source>
        <dbReference type="Pfam" id="PF18052"/>
    </source>
</evidence>
<feature type="domain" description="Disease resistance N-terminal" evidence="4">
    <location>
        <begin position="38"/>
        <end position="114"/>
    </location>
</feature>
<dbReference type="EMBL" id="VOIH02000010">
    <property type="protein sequence ID" value="KAF3435850.1"/>
    <property type="molecule type" value="Genomic_DNA"/>
</dbReference>
<comment type="caution">
    <text evidence="5">The sequence shown here is derived from an EMBL/GenBank/DDBJ whole genome shotgun (WGS) entry which is preliminary data.</text>
</comment>
<evidence type="ECO:0000256" key="1">
    <source>
        <dbReference type="ARBA" id="ARBA00022737"/>
    </source>
</evidence>
<proteinExistence type="predicted"/>
<dbReference type="GO" id="GO:0000166">
    <property type="term" value="F:nucleotide binding"/>
    <property type="evidence" value="ECO:0007669"/>
    <property type="project" value="UniProtKB-KW"/>
</dbReference>
<accession>A0A8K0GVL2</accession>
<keyword evidence="2" id="KW-0547">Nucleotide-binding</keyword>
<keyword evidence="6" id="KW-1185">Reference proteome</keyword>
<evidence type="ECO:0000256" key="2">
    <source>
        <dbReference type="ARBA" id="ARBA00022741"/>
    </source>
</evidence>
<evidence type="ECO:0000256" key="3">
    <source>
        <dbReference type="ARBA" id="ARBA00022821"/>
    </source>
</evidence>
<name>A0A8K0GVL2_9ROSA</name>
<keyword evidence="3" id="KW-0611">Plant defense</keyword>
<evidence type="ECO:0000313" key="5">
    <source>
        <dbReference type="EMBL" id="KAF3435850.1"/>
    </source>
</evidence>
<dbReference type="Pfam" id="PF18052">
    <property type="entry name" value="Rx_N"/>
    <property type="match status" value="1"/>
</dbReference>
<evidence type="ECO:0000313" key="6">
    <source>
        <dbReference type="Proteomes" id="UP000796880"/>
    </source>
</evidence>
<dbReference type="OrthoDB" id="688937at2759"/>
<protein>
    <recommendedName>
        <fullName evidence="4">Disease resistance N-terminal domain-containing protein</fullName>
    </recommendedName>
</protein>